<keyword evidence="3" id="KW-1133">Transmembrane helix</keyword>
<evidence type="ECO:0000259" key="4">
    <source>
        <dbReference type="PROSITE" id="PS51767"/>
    </source>
</evidence>
<dbReference type="CDD" id="cd05471">
    <property type="entry name" value="pepsin_like"/>
    <property type="match status" value="1"/>
</dbReference>
<dbReference type="GO" id="GO:0000324">
    <property type="term" value="C:fungal-type vacuole"/>
    <property type="evidence" value="ECO:0007669"/>
    <property type="project" value="TreeGrafter"/>
</dbReference>
<protein>
    <recommendedName>
        <fullName evidence="4">Peptidase A1 domain-containing protein</fullName>
    </recommendedName>
</protein>
<evidence type="ECO:0000313" key="5">
    <source>
        <dbReference type="EMBL" id="KAF7195025.1"/>
    </source>
</evidence>
<dbReference type="Proteomes" id="UP000660729">
    <property type="component" value="Unassembled WGS sequence"/>
</dbReference>
<dbReference type="EMBL" id="JABCIY010000044">
    <property type="protein sequence ID" value="KAF7195025.1"/>
    <property type="molecule type" value="Genomic_DNA"/>
</dbReference>
<dbReference type="InterPro" id="IPR033121">
    <property type="entry name" value="PEPTIDASE_A1"/>
</dbReference>
<dbReference type="AlphaFoldDB" id="A0A8H6VKH3"/>
<dbReference type="InterPro" id="IPR034164">
    <property type="entry name" value="Pepsin-like_dom"/>
</dbReference>
<dbReference type="SUPFAM" id="SSF50630">
    <property type="entry name" value="Acid proteases"/>
    <property type="match status" value="1"/>
</dbReference>
<keyword evidence="6" id="KW-1185">Reference proteome</keyword>
<evidence type="ECO:0000256" key="1">
    <source>
        <dbReference type="ARBA" id="ARBA00007447"/>
    </source>
</evidence>
<proteinExistence type="inferred from homology"/>
<dbReference type="InterPro" id="IPR001461">
    <property type="entry name" value="Aspartic_peptidase_A1"/>
</dbReference>
<feature type="transmembrane region" description="Helical" evidence="3">
    <location>
        <begin position="421"/>
        <end position="442"/>
    </location>
</feature>
<keyword evidence="3" id="KW-0472">Membrane</keyword>
<dbReference type="GO" id="GO:0004190">
    <property type="term" value="F:aspartic-type endopeptidase activity"/>
    <property type="evidence" value="ECO:0007669"/>
    <property type="project" value="InterPro"/>
</dbReference>
<feature type="domain" description="Peptidase A1" evidence="4">
    <location>
        <begin position="19"/>
        <end position="376"/>
    </location>
</feature>
<organism evidence="5 6">
    <name type="scientific">Pseudocercospora fuligena</name>
    <dbReference type="NCBI Taxonomy" id="685502"/>
    <lineage>
        <taxon>Eukaryota</taxon>
        <taxon>Fungi</taxon>
        <taxon>Dikarya</taxon>
        <taxon>Ascomycota</taxon>
        <taxon>Pezizomycotina</taxon>
        <taxon>Dothideomycetes</taxon>
        <taxon>Dothideomycetidae</taxon>
        <taxon>Mycosphaerellales</taxon>
        <taxon>Mycosphaerellaceae</taxon>
        <taxon>Pseudocercospora</taxon>
    </lineage>
</organism>
<dbReference type="Gene3D" id="2.40.70.10">
    <property type="entry name" value="Acid Proteases"/>
    <property type="match status" value="2"/>
</dbReference>
<sequence>MAISIPAGQAWLGNDGKWSTFTFNIGQPAQTVNVIPYSGGSTFWVVDNQACSNASDTAYGPNPSEYTAGRGNLFDSGPSYNYVPFGIFELPFSPAEASIGYQANAHVGTDSVTFAGNDLPPIKDQIVAGYISTFPFLGLVGLSAYSTNVRSFNESNESMLQTLKSEKAISSAYYGFQAGAYHRNFPGSLTFGGYDATRGNEIDALTIRLNSDWQQDLQLMISGIAIKNSTGLNVSNGPFGDPIPALIDSIVPEIWLPRSICAIFEFAFGLTWNETLQYYLINDTQYQTLRTQDAKVTFTLQANSSSNSKTEIVLPYAAFDFELSYPLANITDDTTTLRYFPLRRANESQRNILGRTLLQEAYEYLAVDYESEAGLFTISPAQWPSTTGYTPDLKTAAGVRIDSTNSTGDTKTRDSNRTGTIVGIVLAIVALLAFLIGMSYCWKKRRRQKTRARLQAAMDAADAEIREAHAHDQAKRKAELDATGTARGIPKERQELDGGGGSHLQKITALLEDAAELDDCGIREVPEHRSPVEVGGNYIPVELPTHDADTYFEGQRARYAAPTSD</sequence>
<dbReference type="OrthoDB" id="4074350at2759"/>
<reference evidence="5" key="1">
    <citation type="submission" date="2020-04" db="EMBL/GenBank/DDBJ databases">
        <title>Draft genome resource of the tomato pathogen Pseudocercospora fuligena.</title>
        <authorList>
            <person name="Zaccaron A."/>
        </authorList>
    </citation>
    <scope>NUCLEOTIDE SEQUENCE</scope>
    <source>
        <strain evidence="5">PF001</strain>
    </source>
</reference>
<evidence type="ECO:0000256" key="3">
    <source>
        <dbReference type="SAM" id="Phobius"/>
    </source>
</evidence>
<feature type="region of interest" description="Disordered" evidence="2">
    <location>
        <begin position="471"/>
        <end position="501"/>
    </location>
</feature>
<feature type="compositionally biased region" description="Basic and acidic residues" evidence="2">
    <location>
        <begin position="471"/>
        <end position="480"/>
    </location>
</feature>
<dbReference type="InterPro" id="IPR021109">
    <property type="entry name" value="Peptidase_aspartic_dom_sf"/>
</dbReference>
<comment type="caution">
    <text evidence="5">The sequence shown here is derived from an EMBL/GenBank/DDBJ whole genome shotgun (WGS) entry which is preliminary data.</text>
</comment>
<dbReference type="Pfam" id="PF00026">
    <property type="entry name" value="Asp"/>
    <property type="match status" value="1"/>
</dbReference>
<dbReference type="PANTHER" id="PTHR47966">
    <property type="entry name" value="BETA-SITE APP-CLEAVING ENZYME, ISOFORM A-RELATED"/>
    <property type="match status" value="1"/>
</dbReference>
<accession>A0A8H6VKH3</accession>
<gene>
    <name evidence="5" type="ORF">HII31_03699</name>
</gene>
<evidence type="ECO:0000256" key="2">
    <source>
        <dbReference type="SAM" id="MobiDB-lite"/>
    </source>
</evidence>
<dbReference type="GO" id="GO:0006508">
    <property type="term" value="P:proteolysis"/>
    <property type="evidence" value="ECO:0007669"/>
    <property type="project" value="InterPro"/>
</dbReference>
<comment type="similarity">
    <text evidence="1">Belongs to the peptidase A1 family.</text>
</comment>
<name>A0A8H6VKH3_9PEZI</name>
<dbReference type="PROSITE" id="PS51767">
    <property type="entry name" value="PEPTIDASE_A1"/>
    <property type="match status" value="1"/>
</dbReference>
<keyword evidence="3" id="KW-0812">Transmembrane</keyword>
<evidence type="ECO:0000313" key="6">
    <source>
        <dbReference type="Proteomes" id="UP000660729"/>
    </source>
</evidence>
<dbReference type="PANTHER" id="PTHR47966:SF51">
    <property type="entry name" value="BETA-SITE APP-CLEAVING ENZYME, ISOFORM A-RELATED"/>
    <property type="match status" value="1"/>
</dbReference>